<dbReference type="Proteomes" id="UP000759131">
    <property type="component" value="Unassembled WGS sequence"/>
</dbReference>
<dbReference type="AlphaFoldDB" id="A0A7R9QHQ5"/>
<feature type="compositionally biased region" description="Basic residues" evidence="1">
    <location>
        <begin position="213"/>
        <end position="232"/>
    </location>
</feature>
<evidence type="ECO:0000313" key="3">
    <source>
        <dbReference type="Proteomes" id="UP000759131"/>
    </source>
</evidence>
<feature type="non-terminal residue" evidence="2">
    <location>
        <position position="232"/>
    </location>
</feature>
<gene>
    <name evidence="2" type="ORF">OSB1V03_LOCUS20143</name>
</gene>
<feature type="compositionally biased region" description="Basic and acidic residues" evidence="1">
    <location>
        <begin position="167"/>
        <end position="181"/>
    </location>
</feature>
<feature type="compositionally biased region" description="Basic residues" evidence="1">
    <location>
        <begin position="145"/>
        <end position="158"/>
    </location>
</feature>
<feature type="compositionally biased region" description="Acidic residues" evidence="1">
    <location>
        <begin position="62"/>
        <end position="109"/>
    </location>
</feature>
<accession>A0A7R9QHQ5</accession>
<dbReference type="EMBL" id="CAJPIZ010032028">
    <property type="protein sequence ID" value="CAG2120196.1"/>
    <property type="molecule type" value="Genomic_DNA"/>
</dbReference>
<dbReference type="EMBL" id="OC886603">
    <property type="protein sequence ID" value="CAD7644649.1"/>
    <property type="molecule type" value="Genomic_DNA"/>
</dbReference>
<organism evidence="2">
    <name type="scientific">Medioppia subpectinata</name>
    <dbReference type="NCBI Taxonomy" id="1979941"/>
    <lineage>
        <taxon>Eukaryota</taxon>
        <taxon>Metazoa</taxon>
        <taxon>Ecdysozoa</taxon>
        <taxon>Arthropoda</taxon>
        <taxon>Chelicerata</taxon>
        <taxon>Arachnida</taxon>
        <taxon>Acari</taxon>
        <taxon>Acariformes</taxon>
        <taxon>Sarcoptiformes</taxon>
        <taxon>Oribatida</taxon>
        <taxon>Brachypylina</taxon>
        <taxon>Oppioidea</taxon>
        <taxon>Oppiidae</taxon>
        <taxon>Medioppia</taxon>
    </lineage>
</organism>
<proteinExistence type="predicted"/>
<feature type="compositionally biased region" description="Low complexity" evidence="1">
    <location>
        <begin position="132"/>
        <end position="144"/>
    </location>
</feature>
<evidence type="ECO:0000313" key="2">
    <source>
        <dbReference type="EMBL" id="CAD7644649.1"/>
    </source>
</evidence>
<sequence>MSGKNGSKMSAQQKSQLISELAASGEDRKLIKLFAEHIATTTSLNSMTSMTLQEALQMGSDNENDSSDEYDDDDEEEEVDGVSDADDEDNDDDDYDEEEDEESDDEEVTDGQHMCADCKCAAKKQTVPNGVASTAAAAATAAQHSAKKSKSGAKKSKNKGSVDANDENTKRFVERLGREDSQSCGCDDCVKYASDRQTADDMAVKLVADEEKKKKKSEKKKLQKKKKRDKKK</sequence>
<reference evidence="2" key="1">
    <citation type="submission" date="2020-11" db="EMBL/GenBank/DDBJ databases">
        <authorList>
            <person name="Tran Van P."/>
        </authorList>
    </citation>
    <scope>NUCLEOTIDE SEQUENCE</scope>
</reference>
<feature type="region of interest" description="Disordered" evidence="1">
    <location>
        <begin position="131"/>
        <end position="187"/>
    </location>
</feature>
<evidence type="ECO:0000256" key="1">
    <source>
        <dbReference type="SAM" id="MobiDB-lite"/>
    </source>
</evidence>
<name>A0A7R9QHQ5_9ACAR</name>
<keyword evidence="3" id="KW-1185">Reference proteome</keyword>
<feature type="region of interest" description="Disordered" evidence="1">
    <location>
        <begin position="208"/>
        <end position="232"/>
    </location>
</feature>
<feature type="region of interest" description="Disordered" evidence="1">
    <location>
        <begin position="52"/>
        <end position="112"/>
    </location>
</feature>
<protein>
    <submittedName>
        <fullName evidence="2">Uncharacterized protein</fullName>
    </submittedName>
</protein>